<accession>A0AAW1YQM4</accession>
<dbReference type="AlphaFoldDB" id="A0AAW1YQM4"/>
<sequence length="97" mass="10644">MDRETGDLVAEPLGGDDDDFFKDVVVVEVDGHAQWPGLLHSLGAAVVEFGRFYIYHGELGFGAERSGDVVVFMKKRKGTVEMVVWVIVIAGSVMMIE</sequence>
<dbReference type="Proteomes" id="UP001457282">
    <property type="component" value="Unassembled WGS sequence"/>
</dbReference>
<protein>
    <submittedName>
        <fullName evidence="2">Uncharacterized protein</fullName>
    </submittedName>
</protein>
<dbReference type="EMBL" id="JBEDUW010000001">
    <property type="protein sequence ID" value="KAK9950986.1"/>
    <property type="molecule type" value="Genomic_DNA"/>
</dbReference>
<evidence type="ECO:0000256" key="1">
    <source>
        <dbReference type="SAM" id="Phobius"/>
    </source>
</evidence>
<keyword evidence="1" id="KW-1133">Transmembrane helix</keyword>
<proteinExistence type="predicted"/>
<evidence type="ECO:0000313" key="3">
    <source>
        <dbReference type="Proteomes" id="UP001457282"/>
    </source>
</evidence>
<keyword evidence="1" id="KW-0812">Transmembrane</keyword>
<evidence type="ECO:0000313" key="2">
    <source>
        <dbReference type="EMBL" id="KAK9950986.1"/>
    </source>
</evidence>
<feature type="transmembrane region" description="Helical" evidence="1">
    <location>
        <begin position="79"/>
        <end position="96"/>
    </location>
</feature>
<name>A0AAW1YQM4_RUBAR</name>
<keyword evidence="3" id="KW-1185">Reference proteome</keyword>
<reference evidence="2 3" key="1">
    <citation type="journal article" date="2023" name="G3 (Bethesda)">
        <title>A chromosome-length genome assembly and annotation of blackberry (Rubus argutus, cv. 'Hillquist').</title>
        <authorList>
            <person name="Bruna T."/>
            <person name="Aryal R."/>
            <person name="Dudchenko O."/>
            <person name="Sargent D.J."/>
            <person name="Mead D."/>
            <person name="Buti M."/>
            <person name="Cavallini A."/>
            <person name="Hytonen T."/>
            <person name="Andres J."/>
            <person name="Pham M."/>
            <person name="Weisz D."/>
            <person name="Mascagni F."/>
            <person name="Usai G."/>
            <person name="Natali L."/>
            <person name="Bassil N."/>
            <person name="Fernandez G.E."/>
            <person name="Lomsadze A."/>
            <person name="Armour M."/>
            <person name="Olukolu B."/>
            <person name="Poorten T."/>
            <person name="Britton C."/>
            <person name="Davik J."/>
            <person name="Ashrafi H."/>
            <person name="Aiden E.L."/>
            <person name="Borodovsky M."/>
            <person name="Worthington M."/>
        </authorList>
    </citation>
    <scope>NUCLEOTIDE SEQUENCE [LARGE SCALE GENOMIC DNA]</scope>
    <source>
        <strain evidence="2">PI 553951</strain>
    </source>
</reference>
<organism evidence="2 3">
    <name type="scientific">Rubus argutus</name>
    <name type="common">Southern blackberry</name>
    <dbReference type="NCBI Taxonomy" id="59490"/>
    <lineage>
        <taxon>Eukaryota</taxon>
        <taxon>Viridiplantae</taxon>
        <taxon>Streptophyta</taxon>
        <taxon>Embryophyta</taxon>
        <taxon>Tracheophyta</taxon>
        <taxon>Spermatophyta</taxon>
        <taxon>Magnoliopsida</taxon>
        <taxon>eudicotyledons</taxon>
        <taxon>Gunneridae</taxon>
        <taxon>Pentapetalae</taxon>
        <taxon>rosids</taxon>
        <taxon>fabids</taxon>
        <taxon>Rosales</taxon>
        <taxon>Rosaceae</taxon>
        <taxon>Rosoideae</taxon>
        <taxon>Rosoideae incertae sedis</taxon>
        <taxon>Rubus</taxon>
    </lineage>
</organism>
<keyword evidence="1" id="KW-0472">Membrane</keyword>
<comment type="caution">
    <text evidence="2">The sequence shown here is derived from an EMBL/GenBank/DDBJ whole genome shotgun (WGS) entry which is preliminary data.</text>
</comment>
<gene>
    <name evidence="2" type="ORF">M0R45_006448</name>
</gene>